<organism evidence="1">
    <name type="scientific">marine sediment metagenome</name>
    <dbReference type="NCBI Taxonomy" id="412755"/>
    <lineage>
        <taxon>unclassified sequences</taxon>
        <taxon>metagenomes</taxon>
        <taxon>ecological metagenomes</taxon>
    </lineage>
</organism>
<feature type="non-terminal residue" evidence="1">
    <location>
        <position position="505"/>
    </location>
</feature>
<comment type="caution">
    <text evidence="1">The sequence shown here is derived from an EMBL/GenBank/DDBJ whole genome shotgun (WGS) entry which is preliminary data.</text>
</comment>
<accession>A0A0F9E0Z4</accession>
<protein>
    <submittedName>
        <fullName evidence="1">Uncharacterized protein</fullName>
    </submittedName>
</protein>
<evidence type="ECO:0000313" key="1">
    <source>
        <dbReference type="EMBL" id="KKL17753.1"/>
    </source>
</evidence>
<sequence length="505" mass="55711">TAWTITTNTFAPTISAPTNLTGVQVGASGTVSVTYAVTAVVNNPFEESLAAEVTISNSKSLFDTNDSDFNRLSWIVVSGADIYTVYRKDNGLFGFVAETEDATFDDHRNNTHIISDLSLSPPRARDPFSGAGNFPAVSSYFEQRQCYGGSNNNPDQHDYSVVGNRLNFSTSIPIQADDAITARLNSRSVHVIRHFVPQNDLIIFSDQGEWRINSGSDTNFSADTLKQKPQSEWGAAHQVPIVIGNNILFVEDGGGRVRSLGYDLQLDGYTSSDLNTLSDHLLTEKSANEFIISDWTYTIFPEARIYIIRSDGKMLTCTFNEEQKVVAWTVWETKGSWEACTVLRKSLSAVEDGIYVVVKRTIEGNTVRYIERFKSRKFADIRDANFLDAAHRLDDPITVTDITNDTGANGQAVITATGHGFSDGDTVEITDVNWTPDVDEFGNETNPDIWNNRRFTVANSTTDTLEFLDFTTVGASEGWDLTTATFDKRLDTGTTPTDPTAMTMS</sequence>
<dbReference type="EMBL" id="LAZR01039136">
    <property type="protein sequence ID" value="KKL17753.1"/>
    <property type="molecule type" value="Genomic_DNA"/>
</dbReference>
<dbReference type="AlphaFoldDB" id="A0A0F9E0Z4"/>
<feature type="non-terminal residue" evidence="1">
    <location>
        <position position="1"/>
    </location>
</feature>
<reference evidence="1" key="1">
    <citation type="journal article" date="2015" name="Nature">
        <title>Complex archaea that bridge the gap between prokaryotes and eukaryotes.</title>
        <authorList>
            <person name="Spang A."/>
            <person name="Saw J.H."/>
            <person name="Jorgensen S.L."/>
            <person name="Zaremba-Niedzwiedzka K."/>
            <person name="Martijn J."/>
            <person name="Lind A.E."/>
            <person name="van Eijk R."/>
            <person name="Schleper C."/>
            <person name="Guy L."/>
            <person name="Ettema T.J."/>
        </authorList>
    </citation>
    <scope>NUCLEOTIDE SEQUENCE</scope>
</reference>
<gene>
    <name evidence="1" type="ORF">LCGC14_2482380</name>
</gene>
<name>A0A0F9E0Z4_9ZZZZ</name>
<proteinExistence type="predicted"/>